<proteinExistence type="inferred from homology"/>
<evidence type="ECO:0000256" key="2">
    <source>
        <dbReference type="ARBA" id="ARBA00022490"/>
    </source>
</evidence>
<dbReference type="SMART" id="SM00028">
    <property type="entry name" value="TPR"/>
    <property type="match status" value="10"/>
</dbReference>
<comment type="similarity">
    <text evidence="5">Belongs to the Rap family.</text>
</comment>
<dbReference type="Gene3D" id="1.25.40.10">
    <property type="entry name" value="Tetratricopeptide repeat domain"/>
    <property type="match status" value="3"/>
</dbReference>
<dbReference type="OrthoDB" id="581105at2"/>
<keyword evidence="4 6" id="KW-0802">TPR repeat</keyword>
<reference evidence="8 9" key="1">
    <citation type="journal article" date="2012" name="ISME J.">
        <title>Nitrification expanded: discovery, physiology and genomics of a nitrite-oxidizing bacterium from the phylum Chloroflexi.</title>
        <authorList>
            <person name="Sorokin D.Y."/>
            <person name="Lucker S."/>
            <person name="Vejmelkova D."/>
            <person name="Kostrikina N.A."/>
            <person name="Kleerebezem R."/>
            <person name="Rijpstra W.I."/>
            <person name="Damste J.S."/>
            <person name="Le Paslier D."/>
            <person name="Muyzer G."/>
            <person name="Wagner M."/>
            <person name="van Loosdrecht M.C."/>
            <person name="Daims H."/>
        </authorList>
    </citation>
    <scope>NUCLEOTIDE SEQUENCE [LARGE SCALE GENOMIC DNA]</scope>
    <source>
        <strain evidence="9">none</strain>
    </source>
</reference>
<organism evidence="8 9">
    <name type="scientific">Nitrolancea hollandica Lb</name>
    <dbReference type="NCBI Taxonomy" id="1129897"/>
    <lineage>
        <taxon>Bacteria</taxon>
        <taxon>Pseudomonadati</taxon>
        <taxon>Thermomicrobiota</taxon>
        <taxon>Thermomicrobia</taxon>
        <taxon>Sphaerobacterales</taxon>
        <taxon>Sphaerobacterineae</taxon>
        <taxon>Sphaerobacteraceae</taxon>
        <taxon>Nitrolancea</taxon>
    </lineage>
</organism>
<evidence type="ECO:0000256" key="3">
    <source>
        <dbReference type="ARBA" id="ARBA00022737"/>
    </source>
</evidence>
<feature type="repeat" description="TPR" evidence="6">
    <location>
        <begin position="574"/>
        <end position="607"/>
    </location>
</feature>
<dbReference type="Pfam" id="PF17874">
    <property type="entry name" value="TPR_MalT"/>
    <property type="match status" value="1"/>
</dbReference>
<dbReference type="EMBL" id="CAGS01000290">
    <property type="protein sequence ID" value="CCF84573.1"/>
    <property type="molecule type" value="Genomic_DNA"/>
</dbReference>
<feature type="domain" description="MalT-like TPR region" evidence="7">
    <location>
        <begin position="428"/>
        <end position="579"/>
    </location>
</feature>
<evidence type="ECO:0000313" key="8">
    <source>
        <dbReference type="EMBL" id="CCF84573.1"/>
    </source>
</evidence>
<dbReference type="Pfam" id="PF13432">
    <property type="entry name" value="TPR_16"/>
    <property type="match status" value="2"/>
</dbReference>
<evidence type="ECO:0000259" key="7">
    <source>
        <dbReference type="Pfam" id="PF17874"/>
    </source>
</evidence>
<sequence>MFDQWGRWLRRRQGIERNAIYRLASDVVEGRVPVEQAYQMVEKQTILNGLADGDLWELDREAAHAAEEDPRRALVITRLAILAARYKGFDRVLVDCNLRAADLLQEIGDVREQELHLREALNSAERIANVPGQRRALARLSRLAFDRGEVDRARDLLSRQLDAGREDVDTLEDVETAMLLGDLARNDGDSKSAREFYHRAARGARRAGHYAGVVDALLRQVVILREIGDRDAAVLLLQQAQDAAERTIDTRLQAEIAIQTAALLSENQQFQQAQNQLSTALERARTINDLAMESRCLTGIAQIERRAGRLAEAATHYRELAELEQKLGNRSAAVRALLDSAELFIGMPDAEKAIPSLEEAFRIAESLDDSKLRQRTLGLLGLAHSALDNRSAALECLMGAAQSARKSGERQEEGRWLLGIGEVLLQFGEYNDALAAARRALEIATDLDDARLESQGYALMGSISLARGMFHDAEEHLKQAVEIARQEDNPEEQLQYLRMLAQFGRDSGQPQVAIKYLQEAMDIAAVSADPTTRSRLHGQAAQLFQSINDLDQAEEHFRSSLEAAREADEPALSARALRGLATNQDLAGDVDAAIESYKQAIDLTEQTGDRRGAMALHFNLGSLLYDQERDDEARAHLSAAAGLALEVNDFATAEEARALLQWLNPDDPAGGRGSLEDRLLGEIAVSGEQPRSRDVPRE</sequence>
<evidence type="ECO:0000256" key="4">
    <source>
        <dbReference type="ARBA" id="ARBA00022803"/>
    </source>
</evidence>
<dbReference type="InterPro" id="IPR019734">
    <property type="entry name" value="TPR_rpt"/>
</dbReference>
<name>I4EIR1_9BACT</name>
<dbReference type="InterPro" id="IPR051476">
    <property type="entry name" value="Bac_ResReg_Asp_Phosphatase"/>
</dbReference>
<accession>I4EIR1</accession>
<dbReference type="GO" id="GO:0005737">
    <property type="term" value="C:cytoplasm"/>
    <property type="evidence" value="ECO:0007669"/>
    <property type="project" value="UniProtKB-SubCell"/>
</dbReference>
<keyword evidence="3" id="KW-0677">Repeat</keyword>
<gene>
    <name evidence="8" type="ORF">NITHO_360004</name>
</gene>
<evidence type="ECO:0000256" key="5">
    <source>
        <dbReference type="ARBA" id="ARBA00038253"/>
    </source>
</evidence>
<evidence type="ECO:0000313" key="9">
    <source>
        <dbReference type="Proteomes" id="UP000004221"/>
    </source>
</evidence>
<comment type="caution">
    <text evidence="8">The sequence shown here is derived from an EMBL/GenBank/DDBJ whole genome shotgun (WGS) entry which is preliminary data.</text>
</comment>
<evidence type="ECO:0000256" key="6">
    <source>
        <dbReference type="PROSITE-ProRule" id="PRU00339"/>
    </source>
</evidence>
<keyword evidence="2" id="KW-0963">Cytoplasm</keyword>
<dbReference type="InterPro" id="IPR041617">
    <property type="entry name" value="TPR_MalT"/>
</dbReference>
<dbReference type="PANTHER" id="PTHR46630">
    <property type="entry name" value="TETRATRICOPEPTIDE REPEAT PROTEIN 29"/>
    <property type="match status" value="1"/>
</dbReference>
<dbReference type="AlphaFoldDB" id="I4EIR1"/>
<dbReference type="Proteomes" id="UP000004221">
    <property type="component" value="Unassembled WGS sequence"/>
</dbReference>
<dbReference type="InterPro" id="IPR011990">
    <property type="entry name" value="TPR-like_helical_dom_sf"/>
</dbReference>
<dbReference type="PROSITE" id="PS50005">
    <property type="entry name" value="TPR"/>
    <property type="match status" value="1"/>
</dbReference>
<keyword evidence="9" id="KW-1185">Reference proteome</keyword>
<dbReference type="PANTHER" id="PTHR46630:SF1">
    <property type="entry name" value="TETRATRICOPEPTIDE REPEAT PROTEIN 29"/>
    <property type="match status" value="1"/>
</dbReference>
<comment type="subcellular location">
    <subcellularLocation>
        <location evidence="1">Cytoplasm</location>
    </subcellularLocation>
</comment>
<dbReference type="SUPFAM" id="SSF48452">
    <property type="entry name" value="TPR-like"/>
    <property type="match status" value="3"/>
</dbReference>
<dbReference type="RefSeq" id="WP_008478821.1">
    <property type="nucleotide sequence ID" value="NZ_CAGS01000290.1"/>
</dbReference>
<protein>
    <submittedName>
        <fullName evidence="8">TPR repeat-containing protein</fullName>
    </submittedName>
</protein>
<evidence type="ECO:0000256" key="1">
    <source>
        <dbReference type="ARBA" id="ARBA00004496"/>
    </source>
</evidence>